<proteinExistence type="predicted"/>
<dbReference type="InterPro" id="IPR002559">
    <property type="entry name" value="Transposase_11"/>
</dbReference>
<sequence>MNLADALGRPTAFRLTVGEAEDCKAYDLLIDQPDRLPDALLADKGYDADAIRTDLAGRDIKAGIPGRSNRRVKIEHDRAFYK</sequence>
<dbReference type="EMBL" id="JALHLE010000064">
    <property type="protein sequence ID" value="MCJ2181082.1"/>
    <property type="molecule type" value="Genomic_DNA"/>
</dbReference>
<comment type="caution">
    <text evidence="2">The sequence shown here is derived from an EMBL/GenBank/DDBJ whole genome shotgun (WGS) entry which is preliminary data.</text>
</comment>
<feature type="domain" description="Transposase IS4-like" evidence="1">
    <location>
        <begin position="5"/>
        <end position="75"/>
    </location>
</feature>
<organism evidence="2 3">
    <name type="scientific">Novosphingobium album</name>
    <name type="common">ex Hu et al. 2023</name>
    <dbReference type="NCBI Taxonomy" id="2930093"/>
    <lineage>
        <taxon>Bacteria</taxon>
        <taxon>Pseudomonadati</taxon>
        <taxon>Pseudomonadota</taxon>
        <taxon>Alphaproteobacteria</taxon>
        <taxon>Sphingomonadales</taxon>
        <taxon>Sphingomonadaceae</taxon>
        <taxon>Novosphingobium</taxon>
    </lineage>
</organism>
<dbReference type="Proteomes" id="UP001162880">
    <property type="component" value="Unassembled WGS sequence"/>
</dbReference>
<keyword evidence="3" id="KW-1185">Reference proteome</keyword>
<reference evidence="2" key="1">
    <citation type="submission" date="2022-03" db="EMBL/GenBank/DDBJ databases">
        <title>Identification of a novel bacterium isolated from mangrove sediments.</title>
        <authorList>
            <person name="Pan X."/>
        </authorList>
    </citation>
    <scope>NUCLEOTIDE SEQUENCE</scope>
    <source>
        <strain evidence="2">B2580</strain>
    </source>
</reference>
<accession>A0ABT0B7S5</accession>
<evidence type="ECO:0000259" key="1">
    <source>
        <dbReference type="Pfam" id="PF01609"/>
    </source>
</evidence>
<protein>
    <submittedName>
        <fullName evidence="2">Transposase</fullName>
    </submittedName>
</protein>
<evidence type="ECO:0000313" key="2">
    <source>
        <dbReference type="EMBL" id="MCJ2181082.1"/>
    </source>
</evidence>
<name>A0ABT0B7S5_9SPHN</name>
<evidence type="ECO:0000313" key="3">
    <source>
        <dbReference type="Proteomes" id="UP001162880"/>
    </source>
</evidence>
<gene>
    <name evidence="2" type="ORF">MTR64_21195</name>
</gene>
<dbReference type="Pfam" id="PF01609">
    <property type="entry name" value="DDE_Tnp_1"/>
    <property type="match status" value="1"/>
</dbReference>